<sequence>MLRGLALLKEAEVLCSLPPEEQLPPKDVQARSPGRVLQRLPEAIPCSRGSYASQKKPGSARCFCTVLSSGKSWSYIAALAINVEPGQKDGMLDTFVCLWSDVPQIISRGFLQSLARLCATAFQPESGSYSFDCLAQLWAWLLCEVPAPPRGCALHLHAAAESTAAKPSENWEDDVPSVVCSHPSGTVCSVPASHVALGVLLERLSLEDALMCCRLLLLERQVVFRSSSCQVLVAACEAFARVLLFPFQWRHVYCPNSPVGRLKAAGPWLLGLRREVLELGPAALTALPLDDHRLCSVFDLDLGEADLEPAVDRLPELPPGLASKLRAGLSRLLVRPRPEVPVAEAVFNMELQKVFFESLAVLFSGLRQHMARAEGTCRSHFDVQGYVHSKPVEAQPFCRALAETTAFRELLQEMVHERHPFEEAAVQEQLLPDSFAAIVECLENEEGNQGEQGVLGQDSNFSLTLENTHGPSFHSCFSDLSSSSLTSAAKLLLCEGPFAWLELHLHFGPVSEVGKGRVLAEWTRPASLEPPSRNGKRGAASGVQALVAAVKAQLLCEGSRWAEAIISQLTSDSSSSEQQLVKQFAELGKVATAGKDHARAEVVFDSNLPACFRPAEKSQASSPPPDGSASETETQAAEFAESEALPMVLNSAVRCLSTPRSPCALAVHLLRRAYSCLYSLQTETLKAEVKLARSKSELGKKVRFSRVSTPLEDNGTEFLSPAGQRRKTLRSMTTSHLSLSPSRNSGPRSPLSLSPERVRDSGRKGRSSDPSILTSPVRSPRRGSKERYEAPQAVETMCRDFCELQLCRPEELGHEERISFWLNVLNASMLAWICAAAPGRLESSLFPMHVLLNFLQRSLVNVAGQVFSLLELEHIVLRAHSKAPKFGWVQCPKGRPGDPKTDMGLGQAAPEVNFGIFYPLRFGCARLRIYHPQAVNEELLLNCAQYLVESMSVDRRRRRVTLPPLLKYYSQDFGSSHAALLPFAQSVLEATPVVLEKSLWQGRAMSSAEARLARQAPEAAQELEQLRKEGGFNTVAVHFADFNWHLDVPEALGFTEPCCPELEDLHHSLARERPLKVVQPPGRPERPDLRRRRYE</sequence>
<evidence type="ECO:0000259" key="2">
    <source>
        <dbReference type="PROSITE" id="PS50211"/>
    </source>
</evidence>
<dbReference type="InterPro" id="IPR037516">
    <property type="entry name" value="Tripartite_DENN"/>
</dbReference>
<feature type="region of interest" description="Disordered" evidence="1">
    <location>
        <begin position="614"/>
        <end position="636"/>
    </location>
</feature>
<feature type="domain" description="UDENN" evidence="2">
    <location>
        <begin position="1"/>
        <end position="421"/>
    </location>
</feature>
<evidence type="ECO:0000256" key="1">
    <source>
        <dbReference type="SAM" id="MobiDB-lite"/>
    </source>
</evidence>
<dbReference type="Gene3D" id="3.40.50.11500">
    <property type="match status" value="1"/>
</dbReference>
<feature type="region of interest" description="Disordered" evidence="1">
    <location>
        <begin position="711"/>
        <end position="790"/>
    </location>
</feature>
<dbReference type="AlphaFoldDB" id="A0AA36J222"/>
<dbReference type="Pfam" id="PF04784">
    <property type="entry name" value="DUF547"/>
    <property type="match status" value="1"/>
</dbReference>
<comment type="caution">
    <text evidence="3">The sequence shown here is derived from an EMBL/GenBank/DDBJ whole genome shotgun (WGS) entry which is preliminary data.</text>
</comment>
<name>A0AA36J222_9DINO</name>
<dbReference type="InterPro" id="IPR051696">
    <property type="entry name" value="DENN_Domain_GEFs"/>
</dbReference>
<dbReference type="Proteomes" id="UP001178507">
    <property type="component" value="Unassembled WGS sequence"/>
</dbReference>
<dbReference type="InterPro" id="IPR006869">
    <property type="entry name" value="DUF547"/>
</dbReference>
<dbReference type="PANTHER" id="PTHR12296:SF21">
    <property type="entry name" value="DENN DOMAIN-CONTAINING PROTEIN 3"/>
    <property type="match status" value="1"/>
</dbReference>
<feature type="compositionally biased region" description="Polar residues" evidence="1">
    <location>
        <begin position="768"/>
        <end position="777"/>
    </location>
</feature>
<dbReference type="InterPro" id="IPR001194">
    <property type="entry name" value="cDENN_dom"/>
</dbReference>
<feature type="compositionally biased region" description="Basic and acidic residues" evidence="1">
    <location>
        <begin position="756"/>
        <end position="767"/>
    </location>
</feature>
<dbReference type="EMBL" id="CAUJNA010003294">
    <property type="protein sequence ID" value="CAJ1398185.1"/>
    <property type="molecule type" value="Genomic_DNA"/>
</dbReference>
<keyword evidence="4" id="KW-1185">Reference proteome</keyword>
<dbReference type="PROSITE" id="PS50211">
    <property type="entry name" value="DENN"/>
    <property type="match status" value="1"/>
</dbReference>
<dbReference type="InterPro" id="IPR043153">
    <property type="entry name" value="DENN_C"/>
</dbReference>
<evidence type="ECO:0000313" key="4">
    <source>
        <dbReference type="Proteomes" id="UP001178507"/>
    </source>
</evidence>
<feature type="region of interest" description="Disordered" evidence="1">
    <location>
        <begin position="1070"/>
        <end position="1095"/>
    </location>
</feature>
<gene>
    <name evidence="3" type="ORF">EVOR1521_LOCUS22042</name>
</gene>
<proteinExistence type="predicted"/>
<dbReference type="PANTHER" id="PTHR12296">
    <property type="entry name" value="DENN DOMAIN-CONTAINING PROTEIN 4"/>
    <property type="match status" value="1"/>
</dbReference>
<organism evidence="3 4">
    <name type="scientific">Effrenium voratum</name>
    <dbReference type="NCBI Taxonomy" id="2562239"/>
    <lineage>
        <taxon>Eukaryota</taxon>
        <taxon>Sar</taxon>
        <taxon>Alveolata</taxon>
        <taxon>Dinophyceae</taxon>
        <taxon>Suessiales</taxon>
        <taxon>Symbiodiniaceae</taxon>
        <taxon>Effrenium</taxon>
    </lineage>
</organism>
<feature type="compositionally biased region" description="Polar residues" evidence="1">
    <location>
        <begin position="730"/>
        <end position="747"/>
    </location>
</feature>
<dbReference type="GO" id="GO:0032483">
    <property type="term" value="P:regulation of Rab protein signal transduction"/>
    <property type="evidence" value="ECO:0007669"/>
    <property type="project" value="TreeGrafter"/>
</dbReference>
<dbReference type="SMART" id="SM00799">
    <property type="entry name" value="DENN"/>
    <property type="match status" value="1"/>
</dbReference>
<reference evidence="3" key="1">
    <citation type="submission" date="2023-08" db="EMBL/GenBank/DDBJ databases">
        <authorList>
            <person name="Chen Y."/>
            <person name="Shah S."/>
            <person name="Dougan E. K."/>
            <person name="Thang M."/>
            <person name="Chan C."/>
        </authorList>
    </citation>
    <scope>NUCLEOTIDE SEQUENCE</scope>
</reference>
<dbReference type="Pfam" id="PF02141">
    <property type="entry name" value="DENN"/>
    <property type="match status" value="1"/>
</dbReference>
<evidence type="ECO:0000313" key="3">
    <source>
        <dbReference type="EMBL" id="CAJ1398185.1"/>
    </source>
</evidence>
<accession>A0AA36J222</accession>
<dbReference type="GO" id="GO:0031410">
    <property type="term" value="C:cytoplasmic vesicle"/>
    <property type="evidence" value="ECO:0007669"/>
    <property type="project" value="TreeGrafter"/>
</dbReference>
<protein>
    <recommendedName>
        <fullName evidence="2">UDENN domain-containing protein</fullName>
    </recommendedName>
</protein>